<dbReference type="PIRSF" id="PIRSF012641">
    <property type="entry name" value="UCP012641"/>
    <property type="match status" value="1"/>
</dbReference>
<feature type="region of interest" description="Disordered" evidence="1">
    <location>
        <begin position="252"/>
        <end position="290"/>
    </location>
</feature>
<sequence length="290" mass="32239">MERAKRRLVSQLIGLGLPVVSKVRDDPARGLAFEFPSPSPGGSRALTGHGNGVITINLDEADDPVREQTRQEMGEPYRTLLGHFRHEVGHYYWDRLVAGTQWLVPCRALFGDERLSYGLALMKHYEQGPPPDWRTTFVSSYASMHPWEDWAETWAHYLHVRDTLDTALSHGIRAQAQCVQARPFGREDLWTPADPAGDAFLDMLHAWIEITAVMNEMSAAMGHQDYYPFVLPRAAVAKLHFIHCVVSQARQEDPASDPPAVMAAAASTSARTPRRRASGLKAGEGTHGAH</sequence>
<dbReference type="InterPro" id="IPR031321">
    <property type="entry name" value="UCP012641"/>
</dbReference>
<keyword evidence="3" id="KW-1185">Reference proteome</keyword>
<evidence type="ECO:0000256" key="1">
    <source>
        <dbReference type="SAM" id="MobiDB-lite"/>
    </source>
</evidence>
<reference evidence="2 3" key="1">
    <citation type="submission" date="2023-11" db="EMBL/GenBank/DDBJ databases">
        <title>Draft genome of Azohydromonas lata strain H1 (DSM1123), a polyhydroxyalkanoate producer.</title>
        <authorList>
            <person name="Traversa D."/>
            <person name="D'Addabbo P."/>
            <person name="Pazzani C."/>
            <person name="Manzari C."/>
            <person name="Chiara M."/>
            <person name="Scrascia M."/>
        </authorList>
    </citation>
    <scope>NUCLEOTIDE SEQUENCE [LARGE SCALE GENOMIC DNA]</scope>
    <source>
        <strain evidence="2 3">H1</strain>
    </source>
</reference>
<accession>A0ABU5ICH7</accession>
<feature type="compositionally biased region" description="Low complexity" evidence="1">
    <location>
        <begin position="258"/>
        <end position="271"/>
    </location>
</feature>
<organism evidence="2 3">
    <name type="scientific">Azohydromonas lata</name>
    <dbReference type="NCBI Taxonomy" id="45677"/>
    <lineage>
        <taxon>Bacteria</taxon>
        <taxon>Pseudomonadati</taxon>
        <taxon>Pseudomonadota</taxon>
        <taxon>Betaproteobacteria</taxon>
        <taxon>Burkholderiales</taxon>
        <taxon>Sphaerotilaceae</taxon>
        <taxon>Azohydromonas</taxon>
    </lineage>
</organism>
<gene>
    <name evidence="2" type="ORF">SM757_09575</name>
</gene>
<dbReference type="Pfam" id="PF15887">
    <property type="entry name" value="Peptidase_Mx"/>
    <property type="match status" value="1"/>
</dbReference>
<evidence type="ECO:0000313" key="3">
    <source>
        <dbReference type="Proteomes" id="UP001293718"/>
    </source>
</evidence>
<dbReference type="Proteomes" id="UP001293718">
    <property type="component" value="Unassembled WGS sequence"/>
</dbReference>
<dbReference type="RefSeq" id="WP_322465258.1">
    <property type="nucleotide sequence ID" value="NZ_JAXOJX010000012.1"/>
</dbReference>
<dbReference type="EMBL" id="JAXOJX010000012">
    <property type="protein sequence ID" value="MDZ5456820.1"/>
    <property type="molecule type" value="Genomic_DNA"/>
</dbReference>
<name>A0ABU5ICH7_9BURK</name>
<comment type="caution">
    <text evidence="2">The sequence shown here is derived from an EMBL/GenBank/DDBJ whole genome shotgun (WGS) entry which is preliminary data.</text>
</comment>
<proteinExistence type="predicted"/>
<evidence type="ECO:0000313" key="2">
    <source>
        <dbReference type="EMBL" id="MDZ5456820.1"/>
    </source>
</evidence>
<protein>
    <submittedName>
        <fullName evidence="2">Zinc-binding metallopeptidase</fullName>
    </submittedName>
</protein>